<evidence type="ECO:0000256" key="3">
    <source>
        <dbReference type="ARBA" id="ARBA00022842"/>
    </source>
</evidence>
<dbReference type="Ensembl" id="ENSXETT00000109216">
    <property type="protein sequence ID" value="ENSXETP00000116002"/>
    <property type="gene ID" value="ENSXETG00000042633"/>
</dbReference>
<dbReference type="PANTHER" id="PTHR22748:SF23">
    <property type="entry name" value="EXODEOXYRIBONUCLEASE III"/>
    <property type="match status" value="1"/>
</dbReference>
<evidence type="ECO:0000256" key="1">
    <source>
        <dbReference type="ARBA" id="ARBA00022723"/>
    </source>
</evidence>
<evidence type="ECO:0008006" key="6">
    <source>
        <dbReference type="Google" id="ProtNLM"/>
    </source>
</evidence>
<dbReference type="SUPFAM" id="SSF56219">
    <property type="entry name" value="DNase I-like"/>
    <property type="match status" value="1"/>
</dbReference>
<dbReference type="InParanoid" id="A0A803K6Q4"/>
<sequence>MVLDKCIVYSLNTNGLNEPIKRSQILKECAKTGAKIVLLQETHFKESKVPKIPDHTYKTIFTSNNPDKKATGAMILLHKNLPFKLTASRKDTEGRYIMIKGNLSNSKITIASVYSPNTNQITFLSKFTKDLESFAEGITLVGEFAIPNSTKP</sequence>
<keyword evidence="1 4" id="KW-0479">Metal-binding</keyword>
<evidence type="ECO:0000256" key="4">
    <source>
        <dbReference type="PIRSR" id="PIRSR604808-2"/>
    </source>
</evidence>
<evidence type="ECO:0000256" key="2">
    <source>
        <dbReference type="ARBA" id="ARBA00022801"/>
    </source>
</evidence>
<dbReference type="PANTHER" id="PTHR22748">
    <property type="entry name" value="AP ENDONUCLEASE"/>
    <property type="match status" value="1"/>
</dbReference>
<dbReference type="GeneTree" id="ENSGT01070000253955"/>
<feature type="binding site" evidence="4">
    <location>
        <position position="41"/>
    </location>
    <ligand>
        <name>Mg(2+)</name>
        <dbReference type="ChEBI" id="CHEBI:18420"/>
        <label>1</label>
    </ligand>
</feature>
<keyword evidence="4" id="KW-0464">Manganese</keyword>
<keyword evidence="2" id="KW-0378">Hydrolase</keyword>
<comment type="cofactor">
    <cofactor evidence="4">
        <name>Mg(2+)</name>
        <dbReference type="ChEBI" id="CHEBI:18420"/>
    </cofactor>
    <cofactor evidence="4">
        <name>Mn(2+)</name>
        <dbReference type="ChEBI" id="CHEBI:29035"/>
    </cofactor>
    <text evidence="4">Probably binds two magnesium or manganese ions per subunit.</text>
</comment>
<dbReference type="InterPro" id="IPR004808">
    <property type="entry name" value="AP_endonuc_1"/>
</dbReference>
<reference evidence="5" key="1">
    <citation type="journal article" date="2010" name="Science">
        <title>The genome of the Western clawed frog Xenopus tropicalis.</title>
        <authorList>
            <person name="Hellsten U."/>
            <person name="Harland R.M."/>
            <person name="Gilchrist M.J."/>
            <person name="Hendrix D."/>
            <person name="Jurka J."/>
            <person name="Kapitonov V."/>
            <person name="Ovcharenko I."/>
            <person name="Putnam N.H."/>
            <person name="Shu S."/>
            <person name="Taher L."/>
            <person name="Blitz I.L."/>
            <person name="Blumberg B."/>
            <person name="Dichmann D.S."/>
            <person name="Dubchak I."/>
            <person name="Amaya E."/>
            <person name="Detter J.C."/>
            <person name="Fletcher R."/>
            <person name="Gerhard D.S."/>
            <person name="Goodstein D."/>
            <person name="Graves T."/>
            <person name="Grigoriev I.V."/>
            <person name="Grimwood J."/>
            <person name="Kawashima T."/>
            <person name="Lindquist E."/>
            <person name="Lucas S.M."/>
            <person name="Mead P.E."/>
            <person name="Mitros T."/>
            <person name="Ogino H."/>
            <person name="Ohta Y."/>
            <person name="Poliakov A.V."/>
            <person name="Pollet N."/>
            <person name="Robert J."/>
            <person name="Salamov A."/>
            <person name="Sater A.K."/>
            <person name="Schmutz J."/>
            <person name="Terry A."/>
            <person name="Vize P.D."/>
            <person name="Warren W.C."/>
            <person name="Wells D."/>
            <person name="Wills A."/>
            <person name="Wilson R.K."/>
            <person name="Zimmerman L.B."/>
            <person name="Zorn A.M."/>
            <person name="Grainger R."/>
            <person name="Grammer T."/>
            <person name="Khokha M.K."/>
            <person name="Richardson P.M."/>
            <person name="Rokhsar D.S."/>
        </authorList>
    </citation>
    <scope>NUCLEOTIDE SEQUENCE [LARGE SCALE GENOMIC DNA]</scope>
    <source>
        <strain evidence="5">Nigerian</strain>
    </source>
</reference>
<evidence type="ECO:0000313" key="5">
    <source>
        <dbReference type="Ensembl" id="ENSXETP00000116002"/>
    </source>
</evidence>
<dbReference type="GO" id="GO:0004518">
    <property type="term" value="F:nuclease activity"/>
    <property type="evidence" value="ECO:0007669"/>
    <property type="project" value="InterPro"/>
</dbReference>
<dbReference type="AlphaFoldDB" id="A0A803K6Q4"/>
<dbReference type="InterPro" id="IPR036691">
    <property type="entry name" value="Endo/exonu/phosph_ase_sf"/>
</dbReference>
<organism evidence="5">
    <name type="scientific">Xenopus tropicalis</name>
    <name type="common">Western clawed frog</name>
    <name type="synonym">Silurana tropicalis</name>
    <dbReference type="NCBI Taxonomy" id="8364"/>
    <lineage>
        <taxon>Eukaryota</taxon>
        <taxon>Metazoa</taxon>
        <taxon>Chordata</taxon>
        <taxon>Craniata</taxon>
        <taxon>Vertebrata</taxon>
        <taxon>Euteleostomi</taxon>
        <taxon>Amphibia</taxon>
        <taxon>Batrachia</taxon>
        <taxon>Anura</taxon>
        <taxon>Pipoidea</taxon>
        <taxon>Pipidae</taxon>
        <taxon>Xenopodinae</taxon>
        <taxon>Xenopus</taxon>
        <taxon>Silurana</taxon>
    </lineage>
</organism>
<protein>
    <recommendedName>
        <fullName evidence="6">Endonuclease/exonuclease/phosphatase domain-containing protein</fullName>
    </recommendedName>
</protein>
<name>A0A803K6Q4_XENTR</name>
<keyword evidence="3 4" id="KW-0460">Magnesium</keyword>
<dbReference type="GO" id="GO:0006281">
    <property type="term" value="P:DNA repair"/>
    <property type="evidence" value="ECO:0007669"/>
    <property type="project" value="InterPro"/>
</dbReference>
<dbReference type="Gene3D" id="3.60.10.10">
    <property type="entry name" value="Endonuclease/exonuclease/phosphatase"/>
    <property type="match status" value="1"/>
</dbReference>
<dbReference type="GO" id="GO:0016787">
    <property type="term" value="F:hydrolase activity"/>
    <property type="evidence" value="ECO:0007669"/>
    <property type="project" value="UniProtKB-KW"/>
</dbReference>
<dbReference type="GO" id="GO:0046872">
    <property type="term" value="F:metal ion binding"/>
    <property type="evidence" value="ECO:0007669"/>
    <property type="project" value="UniProtKB-KW"/>
</dbReference>
<accession>A0A803K6Q4</accession>
<feature type="binding site" evidence="4">
    <location>
        <position position="12"/>
    </location>
    <ligand>
        <name>Mg(2+)</name>
        <dbReference type="ChEBI" id="CHEBI:18420"/>
        <label>1</label>
    </ligand>
</feature>
<reference evidence="5" key="2">
    <citation type="submission" date="2021-03" db="UniProtKB">
        <authorList>
            <consortium name="Ensembl"/>
        </authorList>
    </citation>
    <scope>IDENTIFICATION</scope>
</reference>
<proteinExistence type="predicted"/>